<dbReference type="RefSeq" id="XP_005650580.1">
    <property type="nucleotide sequence ID" value="XM_005650523.1"/>
</dbReference>
<gene>
    <name evidence="4" type="ORF">COCSUDRAFT_61028</name>
</gene>
<proteinExistence type="predicted"/>
<dbReference type="eggNOG" id="KOG1012">
    <property type="taxonomic scope" value="Eukaryota"/>
</dbReference>
<feature type="region of interest" description="Disordered" evidence="1">
    <location>
        <begin position="567"/>
        <end position="597"/>
    </location>
</feature>
<accession>I0Z5W7</accession>
<keyword evidence="2" id="KW-0472">Membrane</keyword>
<keyword evidence="2" id="KW-1133">Transmembrane helix</keyword>
<dbReference type="PROSITE" id="PS50004">
    <property type="entry name" value="C2"/>
    <property type="match status" value="1"/>
</dbReference>
<dbReference type="KEGG" id="csl:COCSUDRAFT_61028"/>
<keyword evidence="2" id="KW-0812">Transmembrane</keyword>
<feature type="compositionally biased region" description="Low complexity" evidence="1">
    <location>
        <begin position="794"/>
        <end position="806"/>
    </location>
</feature>
<feature type="compositionally biased region" description="Basic and acidic residues" evidence="1">
    <location>
        <begin position="773"/>
        <end position="793"/>
    </location>
</feature>
<keyword evidence="5" id="KW-1185">Reference proteome</keyword>
<evidence type="ECO:0000313" key="4">
    <source>
        <dbReference type="EMBL" id="EIE26036.1"/>
    </source>
</evidence>
<feature type="transmembrane region" description="Helical" evidence="2">
    <location>
        <begin position="20"/>
        <end position="41"/>
    </location>
</feature>
<dbReference type="Pfam" id="PF25669">
    <property type="entry name" value="SMP_MUG190-like"/>
    <property type="match status" value="1"/>
</dbReference>
<feature type="transmembrane region" description="Helical" evidence="2">
    <location>
        <begin position="889"/>
        <end position="912"/>
    </location>
</feature>
<feature type="compositionally biased region" description="Low complexity" evidence="1">
    <location>
        <begin position="708"/>
        <end position="720"/>
    </location>
</feature>
<dbReference type="CDD" id="cd21669">
    <property type="entry name" value="SMP_SF"/>
    <property type="match status" value="1"/>
</dbReference>
<dbReference type="SUPFAM" id="SSF49562">
    <property type="entry name" value="C2 domain (Calcium/lipid-binding domain, CaLB)"/>
    <property type="match status" value="1"/>
</dbReference>
<feature type="compositionally biased region" description="Basic and acidic residues" evidence="1">
    <location>
        <begin position="522"/>
        <end position="538"/>
    </location>
</feature>
<dbReference type="InterPro" id="IPR035892">
    <property type="entry name" value="C2_domain_sf"/>
</dbReference>
<feature type="region of interest" description="Disordered" evidence="1">
    <location>
        <begin position="657"/>
        <end position="720"/>
    </location>
</feature>
<feature type="region of interest" description="Disordered" evidence="1">
    <location>
        <begin position="738"/>
        <end position="815"/>
    </location>
</feature>
<name>I0Z5W7_COCSC</name>
<dbReference type="Gene3D" id="2.60.40.150">
    <property type="entry name" value="C2 domain"/>
    <property type="match status" value="1"/>
</dbReference>
<protein>
    <recommendedName>
        <fullName evidence="3">C2 domain-containing protein</fullName>
    </recommendedName>
</protein>
<feature type="domain" description="C2" evidence="3">
    <location>
        <begin position="281"/>
        <end position="415"/>
    </location>
</feature>
<sequence length="916" mass="99867">MAIAAPVHMPAPLAGKGRDLRLVFLGAGLALCAHYVLQWLGHMPWWQRISRRFIWWHADALPYSPYGTYAGEPDTTTTAMVLYSDNEEAVEWVNMCWRKRLRILEFTIDHEAPYFSKMRRRTSRKDSDLNGIVDVRYTGGARMLLLIEVGQGRWRFKLPVLVSDLDLECKMWIKLRLAPMCPYIGSISLAFVGAPNVKVQLLPYNRVRVMRIPILQAFLTKLFTVDLPGLIVLPKRLDINIPPAVTAVAEAAVGRDAVMRAVASAVLQSEALEHSLMAALPLGPQSAAGGVSLPDSFHGELTVTLLEARNLPVWGFPWQSNPYCRLEVGDQSFRSRREDDTSHAGSHRAPVWNQEFQFLVENPISQATVSSRLHHTVGVVTIRVCDSHITGRPDVGYVKFPLVRMPSDGRTTAWLPVQSSVPGQRGQGELHVQLIYKPFEDEEEETDSTYQQAEAFAAASQDQNITDVRSAADASSRAAVAASAAAAAVAVTKAAAARAAAKVRRRAGKELAAKGGNGARPEWSKDNGARPRKGRESKNGAPRGVWEIMDSLKDITPEDLFPGVAYSITEDDGDEDMPYTRPVRPRPREDSGSVDTDNVADAAMGDIRRRIVERVPSIGRGQILSADDAPARVDAGIELELGPASDDRVPMRTWPEQVDPVHGRAGISTSGPGSGRGFGGHESSEDESSDDGSSSSEDEHQESQNGSAPHTAEQAGAAAASLAGTLPQQEHADGVVEAATSADGAAQVKESSEGEAQPSGGWLGWVKGLNPWKGDDKAAGDKGADAPEGDRSADAAAADGGAPAAEAKQEEKKSRWSWLPWVGSMNDDETIEDIKKAAKRREAEMEELMVPNDLPIEMIAEEVKESWRLKEVHVEKLMQKAVEQSERPWLMLLTSLSALSALLLALVFWKLYQMQL</sequence>
<dbReference type="OrthoDB" id="1029639at2759"/>
<dbReference type="AlphaFoldDB" id="I0Z5W7"/>
<evidence type="ECO:0000256" key="2">
    <source>
        <dbReference type="SAM" id="Phobius"/>
    </source>
</evidence>
<evidence type="ECO:0000256" key="1">
    <source>
        <dbReference type="SAM" id="MobiDB-lite"/>
    </source>
</evidence>
<comment type="caution">
    <text evidence="4">The sequence shown here is derived from an EMBL/GenBank/DDBJ whole genome shotgun (WGS) entry which is preliminary data.</text>
</comment>
<reference evidence="4 5" key="1">
    <citation type="journal article" date="2012" name="Genome Biol.">
        <title>The genome of the polar eukaryotic microalga coccomyxa subellipsoidea reveals traits of cold adaptation.</title>
        <authorList>
            <person name="Blanc G."/>
            <person name="Agarkova I."/>
            <person name="Grimwood J."/>
            <person name="Kuo A."/>
            <person name="Brueggeman A."/>
            <person name="Dunigan D."/>
            <person name="Gurnon J."/>
            <person name="Ladunga I."/>
            <person name="Lindquist E."/>
            <person name="Lucas S."/>
            <person name="Pangilinan J."/>
            <person name="Proschold T."/>
            <person name="Salamov A."/>
            <person name="Schmutz J."/>
            <person name="Weeks D."/>
            <person name="Yamada T."/>
            <person name="Claverie J.M."/>
            <person name="Grigoriev I."/>
            <person name="Van Etten J."/>
            <person name="Lomsadze A."/>
            <person name="Borodovsky M."/>
        </authorList>
    </citation>
    <scope>NUCLEOTIDE SEQUENCE [LARGE SCALE GENOMIC DNA]</scope>
    <source>
        <strain evidence="4 5">C-169</strain>
    </source>
</reference>
<dbReference type="PANTHER" id="PTHR47261:SF4">
    <property type="entry name" value="C2 DOMAIN-CONTAINING PROTEIN"/>
    <property type="match status" value="1"/>
</dbReference>
<organism evidence="4 5">
    <name type="scientific">Coccomyxa subellipsoidea (strain C-169)</name>
    <name type="common">Green microalga</name>
    <dbReference type="NCBI Taxonomy" id="574566"/>
    <lineage>
        <taxon>Eukaryota</taxon>
        <taxon>Viridiplantae</taxon>
        <taxon>Chlorophyta</taxon>
        <taxon>core chlorophytes</taxon>
        <taxon>Trebouxiophyceae</taxon>
        <taxon>Trebouxiophyceae incertae sedis</taxon>
        <taxon>Coccomyxaceae</taxon>
        <taxon>Coccomyxa</taxon>
        <taxon>Coccomyxa subellipsoidea</taxon>
    </lineage>
</organism>
<dbReference type="EMBL" id="AGSI01000003">
    <property type="protein sequence ID" value="EIE26036.1"/>
    <property type="molecule type" value="Genomic_DNA"/>
</dbReference>
<feature type="region of interest" description="Disordered" evidence="1">
    <location>
        <begin position="508"/>
        <end position="543"/>
    </location>
</feature>
<dbReference type="CDD" id="cd00030">
    <property type="entry name" value="C2"/>
    <property type="match status" value="1"/>
</dbReference>
<dbReference type="GeneID" id="17044040"/>
<evidence type="ECO:0000313" key="5">
    <source>
        <dbReference type="Proteomes" id="UP000007264"/>
    </source>
</evidence>
<dbReference type="Proteomes" id="UP000007264">
    <property type="component" value="Unassembled WGS sequence"/>
</dbReference>
<dbReference type="InterPro" id="IPR000008">
    <property type="entry name" value="C2_dom"/>
</dbReference>
<dbReference type="Pfam" id="PF00168">
    <property type="entry name" value="C2"/>
    <property type="match status" value="1"/>
</dbReference>
<evidence type="ECO:0000259" key="3">
    <source>
        <dbReference type="PROSITE" id="PS50004"/>
    </source>
</evidence>
<dbReference type="SMART" id="SM00239">
    <property type="entry name" value="C2"/>
    <property type="match status" value="1"/>
</dbReference>
<dbReference type="PANTHER" id="PTHR47261">
    <property type="entry name" value="CALCIUM-DEPENDENT LIPID-BINDING (CALB DOMAIN) FAMILY PROTEIN"/>
    <property type="match status" value="1"/>
</dbReference>